<evidence type="ECO:0000313" key="3">
    <source>
        <dbReference type="Proteomes" id="UP001180453"/>
    </source>
</evidence>
<keyword evidence="1" id="KW-0812">Transmembrane</keyword>
<keyword evidence="1" id="KW-1133">Transmembrane helix</keyword>
<organism evidence="2 3">
    <name type="scientific">Roseateles saccharophilus</name>
    <name type="common">Pseudomonas saccharophila</name>
    <dbReference type="NCBI Taxonomy" id="304"/>
    <lineage>
        <taxon>Bacteria</taxon>
        <taxon>Pseudomonadati</taxon>
        <taxon>Pseudomonadota</taxon>
        <taxon>Betaproteobacteria</taxon>
        <taxon>Burkholderiales</taxon>
        <taxon>Sphaerotilaceae</taxon>
        <taxon>Roseateles</taxon>
    </lineage>
</organism>
<dbReference type="EMBL" id="JAVDXU010000005">
    <property type="protein sequence ID" value="MDR7272437.1"/>
    <property type="molecule type" value="Genomic_DNA"/>
</dbReference>
<accession>A0ABU1YUB2</accession>
<sequence length="151" mass="16795">MLTREFSATTNHRIGKGLLWLAACLALLAMWRWVVEARFLEAAYLSYGEVVSVNSKQDDAKVVFHDAAGHPRTASPWVKSSSRKYRVGERIAVLVNPSDPTTAKFNEPMQIWANTHLCLYLSGIAGVIGLLVIKKVLVIGPLRQKSFRIGM</sequence>
<feature type="transmembrane region" description="Helical" evidence="1">
    <location>
        <begin position="111"/>
        <end position="133"/>
    </location>
</feature>
<evidence type="ECO:0008006" key="4">
    <source>
        <dbReference type="Google" id="ProtNLM"/>
    </source>
</evidence>
<reference evidence="2 3" key="1">
    <citation type="submission" date="2023-07" db="EMBL/GenBank/DDBJ databases">
        <title>Sorghum-associated microbial communities from plants grown in Nebraska, USA.</title>
        <authorList>
            <person name="Schachtman D."/>
        </authorList>
    </citation>
    <scope>NUCLEOTIDE SEQUENCE [LARGE SCALE GENOMIC DNA]</scope>
    <source>
        <strain evidence="2 3">BE314</strain>
    </source>
</reference>
<dbReference type="RefSeq" id="WP_310271577.1">
    <property type="nucleotide sequence ID" value="NZ_JAVDXU010000005.1"/>
</dbReference>
<keyword evidence="3" id="KW-1185">Reference proteome</keyword>
<proteinExistence type="predicted"/>
<evidence type="ECO:0000256" key="1">
    <source>
        <dbReference type="SAM" id="Phobius"/>
    </source>
</evidence>
<comment type="caution">
    <text evidence="2">The sequence shown here is derived from an EMBL/GenBank/DDBJ whole genome shotgun (WGS) entry which is preliminary data.</text>
</comment>
<dbReference type="Proteomes" id="UP001180453">
    <property type="component" value="Unassembled WGS sequence"/>
</dbReference>
<name>A0ABU1YUB2_ROSSA</name>
<protein>
    <recommendedName>
        <fullName evidence="4">DUF3592 domain-containing protein</fullName>
    </recommendedName>
</protein>
<keyword evidence="1" id="KW-0472">Membrane</keyword>
<gene>
    <name evidence="2" type="ORF">J2X20_005120</name>
</gene>
<evidence type="ECO:0000313" key="2">
    <source>
        <dbReference type="EMBL" id="MDR7272437.1"/>
    </source>
</evidence>